<protein>
    <submittedName>
        <fullName evidence="2">Uncharacterized protein</fullName>
    </submittedName>
</protein>
<feature type="compositionally biased region" description="Basic residues" evidence="1">
    <location>
        <begin position="9"/>
        <end position="20"/>
    </location>
</feature>
<feature type="region of interest" description="Disordered" evidence="1">
    <location>
        <begin position="223"/>
        <end position="265"/>
    </location>
</feature>
<feature type="compositionally biased region" description="Polar residues" evidence="1">
    <location>
        <begin position="252"/>
        <end position="265"/>
    </location>
</feature>
<dbReference type="EMBL" id="JAWRVI010000032">
    <property type="protein sequence ID" value="KAK4087434.1"/>
    <property type="molecule type" value="Genomic_DNA"/>
</dbReference>
<feature type="region of interest" description="Disordered" evidence="1">
    <location>
        <begin position="1"/>
        <end position="119"/>
    </location>
</feature>
<evidence type="ECO:0000313" key="2">
    <source>
        <dbReference type="EMBL" id="KAK4087434.1"/>
    </source>
</evidence>
<proteinExistence type="predicted"/>
<comment type="caution">
    <text evidence="2">The sequence shown here is derived from an EMBL/GenBank/DDBJ whole genome shotgun (WGS) entry which is preliminary data.</text>
</comment>
<feature type="compositionally biased region" description="Low complexity" evidence="1">
    <location>
        <begin position="46"/>
        <end position="57"/>
    </location>
</feature>
<sequence>MGAQPPAGQHHRQGRWKKRWAAGGEKGEGEIPQCPGPGTVFVPTCGEGLEGSTGSLLRSPVLRPTNGNELGVGHGPTRFAKSENPLEENKWTTKSEGPSAVSVGSRKPTNNPTGQGYERRQVLPLGPASLQRGQPLSGHSGLASACRAPVVGAAGLAGSQVQHTSSARLVPPAIKPTQWKPTAADNSLRCAPMASAGVERPSIPSHLHGGSIYVGWGLLAQAPPSPSPQRLVRSSSSLPSPLNWSAGPWSRQKANWGSQHDGTDC</sequence>
<evidence type="ECO:0000313" key="3">
    <source>
        <dbReference type="Proteomes" id="UP001287286"/>
    </source>
</evidence>
<feature type="compositionally biased region" description="Low complexity" evidence="1">
    <location>
        <begin position="228"/>
        <end position="242"/>
    </location>
</feature>
<gene>
    <name evidence="2" type="ORF">Purlil1_8282</name>
</gene>
<dbReference type="Proteomes" id="UP001287286">
    <property type="component" value="Unassembled WGS sequence"/>
</dbReference>
<reference evidence="2 3" key="1">
    <citation type="journal article" date="2024" name="Microbiol. Resour. Announc.">
        <title>Genome annotations for the ascomycete fungi Trichoderma harzianum, Trichoderma aggressivum, and Purpureocillium lilacinum.</title>
        <authorList>
            <person name="Beijen E.P.W."/>
            <person name="Ohm R.A."/>
        </authorList>
    </citation>
    <scope>NUCLEOTIDE SEQUENCE [LARGE SCALE GENOMIC DNA]</scope>
    <source>
        <strain evidence="2 3">CBS 150709</strain>
    </source>
</reference>
<evidence type="ECO:0000256" key="1">
    <source>
        <dbReference type="SAM" id="MobiDB-lite"/>
    </source>
</evidence>
<accession>A0ABR0BTM4</accession>
<name>A0ABR0BTM4_PURLI</name>
<keyword evidence="3" id="KW-1185">Reference proteome</keyword>
<organism evidence="2 3">
    <name type="scientific">Purpureocillium lilacinum</name>
    <name type="common">Paecilomyces lilacinus</name>
    <dbReference type="NCBI Taxonomy" id="33203"/>
    <lineage>
        <taxon>Eukaryota</taxon>
        <taxon>Fungi</taxon>
        <taxon>Dikarya</taxon>
        <taxon>Ascomycota</taxon>
        <taxon>Pezizomycotina</taxon>
        <taxon>Sordariomycetes</taxon>
        <taxon>Hypocreomycetidae</taxon>
        <taxon>Hypocreales</taxon>
        <taxon>Ophiocordycipitaceae</taxon>
        <taxon>Purpureocillium</taxon>
    </lineage>
</organism>